<keyword evidence="3 8" id="KW-1134">Transmembrane beta strand</keyword>
<gene>
    <name evidence="13" type="ORF">BVH74_14880</name>
</gene>
<evidence type="ECO:0000259" key="12">
    <source>
        <dbReference type="Pfam" id="PF07715"/>
    </source>
</evidence>
<dbReference type="KEGG" id="ppha:BVH74_14880"/>
<evidence type="ECO:0000256" key="6">
    <source>
        <dbReference type="ARBA" id="ARBA00023136"/>
    </source>
</evidence>
<evidence type="ECO:0000256" key="4">
    <source>
        <dbReference type="ARBA" id="ARBA00022692"/>
    </source>
</evidence>
<comment type="subcellular location">
    <subcellularLocation>
        <location evidence="1 8">Cell outer membrane</location>
        <topology evidence="1 8">Multi-pass membrane protein</topology>
    </subcellularLocation>
</comment>
<dbReference type="PANTHER" id="PTHR30069">
    <property type="entry name" value="TONB-DEPENDENT OUTER MEMBRANE RECEPTOR"/>
    <property type="match status" value="1"/>
</dbReference>
<dbReference type="InterPro" id="IPR036942">
    <property type="entry name" value="Beta-barrel_TonB_sf"/>
</dbReference>
<protein>
    <submittedName>
        <fullName evidence="13">TonB-dependent receptor</fullName>
    </submittedName>
</protein>
<dbReference type="STRING" id="1931241.BVH74_14880"/>
<dbReference type="Pfam" id="PF07715">
    <property type="entry name" value="Plug"/>
    <property type="match status" value="1"/>
</dbReference>
<keyword evidence="6 8" id="KW-0472">Membrane</keyword>
<evidence type="ECO:0000256" key="10">
    <source>
        <dbReference type="SAM" id="SignalP"/>
    </source>
</evidence>
<keyword evidence="4 8" id="KW-0812">Transmembrane</keyword>
<evidence type="ECO:0000256" key="7">
    <source>
        <dbReference type="ARBA" id="ARBA00023237"/>
    </source>
</evidence>
<dbReference type="GO" id="GO:0015344">
    <property type="term" value="F:siderophore uptake transmembrane transporter activity"/>
    <property type="evidence" value="ECO:0007669"/>
    <property type="project" value="TreeGrafter"/>
</dbReference>
<evidence type="ECO:0000313" key="14">
    <source>
        <dbReference type="Proteomes" id="UP000243488"/>
    </source>
</evidence>
<evidence type="ECO:0000256" key="5">
    <source>
        <dbReference type="ARBA" id="ARBA00023077"/>
    </source>
</evidence>
<feature type="signal peptide" evidence="10">
    <location>
        <begin position="1"/>
        <end position="23"/>
    </location>
</feature>
<keyword evidence="14" id="KW-1185">Reference proteome</keyword>
<dbReference type="Gene3D" id="2.40.170.20">
    <property type="entry name" value="TonB-dependent receptor, beta-barrel domain"/>
    <property type="match status" value="1"/>
</dbReference>
<dbReference type="GO" id="GO:0044718">
    <property type="term" value="P:siderophore transmembrane transport"/>
    <property type="evidence" value="ECO:0007669"/>
    <property type="project" value="TreeGrafter"/>
</dbReference>
<dbReference type="GO" id="GO:0009279">
    <property type="term" value="C:cell outer membrane"/>
    <property type="evidence" value="ECO:0007669"/>
    <property type="project" value="UniProtKB-SubCell"/>
</dbReference>
<dbReference type="InterPro" id="IPR037066">
    <property type="entry name" value="Plug_dom_sf"/>
</dbReference>
<dbReference type="AlphaFoldDB" id="A0A1V0B7R6"/>
<comment type="similarity">
    <text evidence="8 9">Belongs to the TonB-dependent receptor family.</text>
</comment>
<evidence type="ECO:0000313" key="13">
    <source>
        <dbReference type="EMBL" id="AQZ95957.1"/>
    </source>
</evidence>
<dbReference type="RefSeq" id="WP_080050850.1">
    <property type="nucleotide sequence ID" value="NZ_CP020100.1"/>
</dbReference>
<dbReference type="PANTHER" id="PTHR30069:SF27">
    <property type="entry name" value="BLL4766 PROTEIN"/>
    <property type="match status" value="1"/>
</dbReference>
<keyword evidence="13" id="KW-0675">Receptor</keyword>
<dbReference type="InterPro" id="IPR012910">
    <property type="entry name" value="Plug_dom"/>
</dbReference>
<sequence>MPISRSRRITALFLLGTALPVAAFDDPLLNAPELPTVLSASRLKQAPTEVPGSMTVIDRELIRATGARDIPEILRLVPGMMIGYRRGNQINVNYHGTNVTEARRLQVLIDGRSVYRPGLATVDWTEIPLAIEDIEHIEVFRGPNTAAYGANALMGVINIVTRHPRETLGSILKITRGKRGVNDWYASQGTAGENSHWRLSLSGQEDDGFDHFPDGRDYRDGRRLSRINLSNSLQLSANQTLDWQAAASETNRQSYYEFSPFVRVPNPPQSQYDRVVGAHTPPADISGKDYALQGLWKIDPSPDHSFQLMAYAQHMERLRDWRVCNAPVTLSPELRRINQLSTLAARRVSQFLRPENIHRDMRTLLMQTTDGQYTEEIGDLADIVKQKHLDSLDSDPACWDIDQNIRETRYQLEFQDTRRLSHWLRMVNGISYRHDQASSRTFFAGTVKNDIVQVFSNIEVRPHQRLLLQAGGMYEDASLIGTSFSPRLAANLFIAPQHSLRLVYSEAVRSPDMYENNAHWTYQIKNLSGPLSGPQTYYAVAYGPGNLQQEKMRSKELGYNGQFHHLGLAIDIRVFREQINDMISEPLRVDDFLPNNDASIRFRGVETQLDWRLTRRDRLRLTHAQINFEASSRFDQRLTARHSGSAAWLRQWPAGFESSLIYYGADKLNERRFERLDSRLVKRFALSNNRSMELALTWQHRLDDEALTWSENLYDSRNHYYLSAELNF</sequence>
<evidence type="ECO:0000256" key="9">
    <source>
        <dbReference type="RuleBase" id="RU003357"/>
    </source>
</evidence>
<dbReference type="PROSITE" id="PS52016">
    <property type="entry name" value="TONB_DEPENDENT_REC_3"/>
    <property type="match status" value="1"/>
</dbReference>
<name>A0A1V0B7R6_9GAMM</name>
<feature type="chain" id="PRO_5012391893" evidence="10">
    <location>
        <begin position="24"/>
        <end position="728"/>
    </location>
</feature>
<dbReference type="Proteomes" id="UP000243488">
    <property type="component" value="Chromosome"/>
</dbReference>
<reference evidence="13 14" key="1">
    <citation type="submission" date="2017-03" db="EMBL/GenBank/DDBJ databases">
        <title>Complete genome sequence of the novel DNRA strain Pseudomonas sp. S-6-2 isolated from Chinese polluted river sediment. Journal of Biotechnology.</title>
        <authorList>
            <person name="Li J."/>
            <person name="Xiang F."/>
            <person name="Wang L."/>
            <person name="Xi L."/>
            <person name="Liu J."/>
        </authorList>
    </citation>
    <scope>NUCLEOTIDE SEQUENCE [LARGE SCALE GENOMIC DNA]</scope>
    <source>
        <strain evidence="13 14">S-6-2</strain>
    </source>
</reference>
<dbReference type="EMBL" id="CP020100">
    <property type="protein sequence ID" value="AQZ95957.1"/>
    <property type="molecule type" value="Genomic_DNA"/>
</dbReference>
<keyword evidence="5 9" id="KW-0798">TonB box</keyword>
<evidence type="ECO:0000256" key="2">
    <source>
        <dbReference type="ARBA" id="ARBA00022448"/>
    </source>
</evidence>
<dbReference type="Pfam" id="PF00593">
    <property type="entry name" value="TonB_dep_Rec_b-barrel"/>
    <property type="match status" value="1"/>
</dbReference>
<evidence type="ECO:0000256" key="1">
    <source>
        <dbReference type="ARBA" id="ARBA00004571"/>
    </source>
</evidence>
<evidence type="ECO:0000256" key="8">
    <source>
        <dbReference type="PROSITE-ProRule" id="PRU01360"/>
    </source>
</evidence>
<dbReference type="InterPro" id="IPR039426">
    <property type="entry name" value="TonB-dep_rcpt-like"/>
</dbReference>
<feature type="domain" description="TonB-dependent receptor plug" evidence="12">
    <location>
        <begin position="48"/>
        <end position="156"/>
    </location>
</feature>
<dbReference type="Gene3D" id="2.170.130.10">
    <property type="entry name" value="TonB-dependent receptor, plug domain"/>
    <property type="match status" value="1"/>
</dbReference>
<keyword evidence="10" id="KW-0732">Signal</keyword>
<evidence type="ECO:0000256" key="3">
    <source>
        <dbReference type="ARBA" id="ARBA00022452"/>
    </source>
</evidence>
<proteinExistence type="inferred from homology"/>
<dbReference type="SUPFAM" id="SSF56935">
    <property type="entry name" value="Porins"/>
    <property type="match status" value="1"/>
</dbReference>
<keyword evidence="2 8" id="KW-0813">Transport</keyword>
<feature type="domain" description="TonB-dependent receptor-like beta-barrel" evidence="11">
    <location>
        <begin position="411"/>
        <end position="662"/>
    </location>
</feature>
<organism evidence="13 14">
    <name type="scientific">Halopseudomonas phragmitis</name>
    <dbReference type="NCBI Taxonomy" id="1931241"/>
    <lineage>
        <taxon>Bacteria</taxon>
        <taxon>Pseudomonadati</taxon>
        <taxon>Pseudomonadota</taxon>
        <taxon>Gammaproteobacteria</taxon>
        <taxon>Pseudomonadales</taxon>
        <taxon>Pseudomonadaceae</taxon>
        <taxon>Halopseudomonas</taxon>
    </lineage>
</organism>
<keyword evidence="7 8" id="KW-0998">Cell outer membrane</keyword>
<accession>A0A1V0B7R6</accession>
<evidence type="ECO:0000259" key="11">
    <source>
        <dbReference type="Pfam" id="PF00593"/>
    </source>
</evidence>
<dbReference type="InterPro" id="IPR000531">
    <property type="entry name" value="Beta-barrel_TonB"/>
</dbReference>